<gene>
    <name evidence="1" type="ORF">B5P46_28055</name>
</gene>
<accession>A0A4Q1TKV5</accession>
<evidence type="ECO:0000313" key="2">
    <source>
        <dbReference type="Proteomes" id="UP000290767"/>
    </source>
</evidence>
<dbReference type="EMBL" id="MZMU01000019">
    <property type="protein sequence ID" value="RXT18751.1"/>
    <property type="molecule type" value="Genomic_DNA"/>
</dbReference>
<evidence type="ECO:0000313" key="1">
    <source>
        <dbReference type="EMBL" id="RXT18751.1"/>
    </source>
</evidence>
<proteinExistence type="predicted"/>
<reference evidence="1 2" key="1">
    <citation type="submission" date="2017-03" db="EMBL/GenBank/DDBJ databases">
        <authorList>
            <person name="Safronova V.I."/>
            <person name="Sazanova A.L."/>
            <person name="Chirak E.R."/>
        </authorList>
    </citation>
    <scope>NUCLEOTIDE SEQUENCE [LARGE SCALE GENOMIC DNA]</scope>
    <source>
        <strain evidence="1 2">Tri-43</strain>
    </source>
</reference>
<protein>
    <submittedName>
        <fullName evidence="1">Uncharacterized protein</fullName>
    </submittedName>
</protein>
<dbReference type="AlphaFoldDB" id="A0A4Q1TKV5"/>
<sequence length="326" mass="36857">MMDYKQAVRKTIVTECKISHKKPGDPMYPGWAPEDDQKDAWVVWITTRSGLLPATLGMKIFKSKADAEDFVAEFPVGKEIPQNVKWIGQEERRLGHIRDSINRKDVPRAGTGDEDSPLAFGVLIDAGLETWRSGVSPLVRDSLGRRRIGELKNTFGENWTVAAVFEYCWINLPPSSPAYIAALYKFHWYITQDEFAAGYLWRDLEMLIHGVESAAVTSMERAKRAGAAGSERSAQNRQKRQLALIAEMERFAARNPDMVKLGPDAVVSLVIEACAEKEPTLWRQGRGQVNEYLGEIRRGEAGEELRARFEALFGVKPPKRLRRLRQ</sequence>
<dbReference type="Proteomes" id="UP000290767">
    <property type="component" value="Unassembled WGS sequence"/>
</dbReference>
<comment type="caution">
    <text evidence="1">The sequence shown here is derived from an EMBL/GenBank/DDBJ whole genome shotgun (WGS) entry which is preliminary data.</text>
</comment>
<organism evidence="1 2">
    <name type="scientific">Rhizobium leguminosarum</name>
    <dbReference type="NCBI Taxonomy" id="384"/>
    <lineage>
        <taxon>Bacteria</taxon>
        <taxon>Pseudomonadati</taxon>
        <taxon>Pseudomonadota</taxon>
        <taxon>Alphaproteobacteria</taxon>
        <taxon>Hyphomicrobiales</taxon>
        <taxon>Rhizobiaceae</taxon>
        <taxon>Rhizobium/Agrobacterium group</taxon>
        <taxon>Rhizobium</taxon>
    </lineage>
</organism>
<name>A0A4Q1TKV5_RHILE</name>
<dbReference type="RefSeq" id="WP_129421603.1">
    <property type="nucleotide sequence ID" value="NZ_MZMU01000019.1"/>
</dbReference>